<dbReference type="OrthoDB" id="426718at2759"/>
<sequence length="860" mass="95238">MAINDRPAIGTQNATQGEPAQEGGSIVADDALSISDGDHDVEDYGSDSDSDSAESTAKLDLLATAVHVNNFEDTPSDFSIEDESLEPSLDVQATHTQLTEYTTTKKEAVEGVVNKDDIIREQEVVMDKYFETFETYQCNVRSRQCCIKSLRTLKNMKRCAKSSDDCTITNAIGGIPSFLKASLMSSKTPMYMVKELSSDLLSDTASAASTASDTIHMTEPVSKAKRMSSGVMKCAASSGKDLLSFTAKTGKSIVHHTKATGKDITEASIDKIQDAIALIHTDSKGSLSDSKANPSTAYDPSKENKGQAQQTVPVQESQAPIRTTKCERIRSKANKPAKYAVDVVLAEDAVTNTVVDVDQLSSTSSEASLSDSSSLPAESTEIDYPTEYDPELVELLVRYTTSAYCPLHSGSCVVCGCDESLPPDFEATKRVSDVKYDASGFVGVQSDDRNLIICSFRGTKSKTNWGNNFKAVYWSARSVGFDEAPRDAFVHLGFWNTFASIADEALEEVVRLKGLYPDHLVCVTGHSLGGALATYCALKLALIGIEVAGYTFGQPRTGNGKWAAYFDKHVPHFFRIVNNYDVVPHLPVRATGYTHIGKQLWFTYQIKGKEAKLIKTNQNNVHLTDKMNRSELKVKPLNGVPFYKLNIVDHLVYFERVTGRAKVCKPGTEEALPKRKYGPVTLFEKSFCDFISNPQHSTLLLVYTCPAQSPAWKQHPGRKRLRELDKRYRHEKQNLLFAEINTARETVPPMFRIEDVEYDSVVGGSGTVVSDDVMSRYSRLWLVHNKEGRLNEKCAKVVEYEPKHAVNFCEKHVKACKKKVVNFREELVWKTGQSCHKLAHRSSRSRDSDKMHDSVQEIDV</sequence>
<dbReference type="Gene3D" id="3.40.50.1820">
    <property type="entry name" value="alpha/beta hydrolase"/>
    <property type="match status" value="1"/>
</dbReference>
<organism evidence="3 4">
    <name type="scientific">Sphaeroforma arctica JP610</name>
    <dbReference type="NCBI Taxonomy" id="667725"/>
    <lineage>
        <taxon>Eukaryota</taxon>
        <taxon>Ichthyosporea</taxon>
        <taxon>Ichthyophonida</taxon>
        <taxon>Sphaeroforma</taxon>
    </lineage>
</organism>
<dbReference type="AlphaFoldDB" id="A0A0L0G6I5"/>
<protein>
    <recommendedName>
        <fullName evidence="2">Fungal lipase-type domain-containing protein</fullName>
    </recommendedName>
</protein>
<accession>A0A0L0G6I5</accession>
<dbReference type="CDD" id="cd00519">
    <property type="entry name" value="Lipase_3"/>
    <property type="match status" value="1"/>
</dbReference>
<feature type="region of interest" description="Disordered" evidence="1">
    <location>
        <begin position="361"/>
        <end position="383"/>
    </location>
</feature>
<dbReference type="InterPro" id="IPR002921">
    <property type="entry name" value="Fungal_lipase-type"/>
</dbReference>
<feature type="region of interest" description="Disordered" evidence="1">
    <location>
        <begin position="1"/>
        <end position="53"/>
    </location>
</feature>
<evidence type="ECO:0000313" key="4">
    <source>
        <dbReference type="Proteomes" id="UP000054560"/>
    </source>
</evidence>
<name>A0A0L0G6I5_9EUKA</name>
<reference evidence="3 4" key="1">
    <citation type="submission" date="2011-02" db="EMBL/GenBank/DDBJ databases">
        <title>The Genome Sequence of Sphaeroforma arctica JP610.</title>
        <authorList>
            <consortium name="The Broad Institute Genome Sequencing Platform"/>
            <person name="Russ C."/>
            <person name="Cuomo C."/>
            <person name="Young S.K."/>
            <person name="Zeng Q."/>
            <person name="Gargeya S."/>
            <person name="Alvarado L."/>
            <person name="Berlin A."/>
            <person name="Chapman S.B."/>
            <person name="Chen Z."/>
            <person name="Freedman E."/>
            <person name="Gellesch M."/>
            <person name="Goldberg J."/>
            <person name="Griggs A."/>
            <person name="Gujja S."/>
            <person name="Heilman E."/>
            <person name="Heiman D."/>
            <person name="Howarth C."/>
            <person name="Mehta T."/>
            <person name="Neiman D."/>
            <person name="Pearson M."/>
            <person name="Roberts A."/>
            <person name="Saif S."/>
            <person name="Shea T."/>
            <person name="Shenoy N."/>
            <person name="Sisk P."/>
            <person name="Stolte C."/>
            <person name="Sykes S."/>
            <person name="White J."/>
            <person name="Yandava C."/>
            <person name="Burger G."/>
            <person name="Gray M.W."/>
            <person name="Holland P.W.H."/>
            <person name="King N."/>
            <person name="Lang F.B.F."/>
            <person name="Roger A.J."/>
            <person name="Ruiz-Trillo I."/>
            <person name="Haas B."/>
            <person name="Nusbaum C."/>
            <person name="Birren B."/>
        </authorList>
    </citation>
    <scope>NUCLEOTIDE SEQUENCE [LARGE SCALE GENOMIC DNA]</scope>
    <source>
        <strain evidence="3 4">JP610</strain>
    </source>
</reference>
<dbReference type="eggNOG" id="KOG4569">
    <property type="taxonomic scope" value="Eukaryota"/>
</dbReference>
<evidence type="ECO:0000313" key="3">
    <source>
        <dbReference type="EMBL" id="KNC83843.1"/>
    </source>
</evidence>
<dbReference type="GeneID" id="25904429"/>
<dbReference type="SUPFAM" id="SSF53474">
    <property type="entry name" value="alpha/beta-Hydrolases"/>
    <property type="match status" value="1"/>
</dbReference>
<dbReference type="PANTHER" id="PTHR45856">
    <property type="entry name" value="ALPHA/BETA-HYDROLASES SUPERFAMILY PROTEIN"/>
    <property type="match status" value="1"/>
</dbReference>
<dbReference type="Proteomes" id="UP000054560">
    <property type="component" value="Unassembled WGS sequence"/>
</dbReference>
<evidence type="ECO:0000256" key="1">
    <source>
        <dbReference type="SAM" id="MobiDB-lite"/>
    </source>
</evidence>
<dbReference type="RefSeq" id="XP_014157745.1">
    <property type="nucleotide sequence ID" value="XM_014302270.1"/>
</dbReference>
<dbReference type="GO" id="GO:0006629">
    <property type="term" value="P:lipid metabolic process"/>
    <property type="evidence" value="ECO:0007669"/>
    <property type="project" value="InterPro"/>
</dbReference>
<dbReference type="InterPro" id="IPR029058">
    <property type="entry name" value="AB_hydrolase_fold"/>
</dbReference>
<gene>
    <name evidence="3" type="ORF">SARC_03925</name>
</gene>
<feature type="compositionally biased region" description="Basic and acidic residues" evidence="1">
    <location>
        <begin position="844"/>
        <end position="860"/>
    </location>
</feature>
<feature type="domain" description="Fungal lipase-type" evidence="2">
    <location>
        <begin position="455"/>
        <end position="588"/>
    </location>
</feature>
<feature type="compositionally biased region" description="Low complexity" evidence="1">
    <location>
        <begin position="361"/>
        <end position="379"/>
    </location>
</feature>
<feature type="compositionally biased region" description="Acidic residues" evidence="1">
    <location>
        <begin position="39"/>
        <end position="52"/>
    </location>
</feature>
<keyword evidence="4" id="KW-1185">Reference proteome</keyword>
<evidence type="ECO:0000259" key="2">
    <source>
        <dbReference type="Pfam" id="PF01764"/>
    </source>
</evidence>
<proteinExistence type="predicted"/>
<feature type="region of interest" description="Disordered" evidence="1">
    <location>
        <begin position="284"/>
        <end position="320"/>
    </location>
</feature>
<feature type="region of interest" description="Disordered" evidence="1">
    <location>
        <begin position="840"/>
        <end position="860"/>
    </location>
</feature>
<dbReference type="Pfam" id="PF01764">
    <property type="entry name" value="Lipase_3"/>
    <property type="match status" value="1"/>
</dbReference>
<dbReference type="EMBL" id="KQ241806">
    <property type="protein sequence ID" value="KNC83843.1"/>
    <property type="molecule type" value="Genomic_DNA"/>
</dbReference>
<dbReference type="InterPro" id="IPR051218">
    <property type="entry name" value="Sec_MonoDiacylglyc_Lipase"/>
</dbReference>
<feature type="compositionally biased region" description="Polar residues" evidence="1">
    <location>
        <begin position="284"/>
        <end position="298"/>
    </location>
</feature>
<feature type="compositionally biased region" description="Polar residues" evidence="1">
    <location>
        <begin position="306"/>
        <end position="320"/>
    </location>
</feature>
<dbReference type="PANTHER" id="PTHR45856:SF11">
    <property type="entry name" value="FUNGAL LIPASE-LIKE DOMAIN-CONTAINING PROTEIN"/>
    <property type="match status" value="1"/>
</dbReference>